<reference evidence="1 2" key="1">
    <citation type="submission" date="2020-08" db="EMBL/GenBank/DDBJ databases">
        <title>Sequencing the genomes of 1000 actinobacteria strains.</title>
        <authorList>
            <person name="Klenk H.-P."/>
        </authorList>
    </citation>
    <scope>NUCLEOTIDE SEQUENCE [LARGE SCALE GENOMIC DNA]</scope>
    <source>
        <strain evidence="1 2">DSM 45507</strain>
    </source>
</reference>
<dbReference type="AlphaFoldDB" id="A0A7W9GK63"/>
<organism evidence="1 2">
    <name type="scientific">Nonomuraea jabiensis</name>
    <dbReference type="NCBI Taxonomy" id="882448"/>
    <lineage>
        <taxon>Bacteria</taxon>
        <taxon>Bacillati</taxon>
        <taxon>Actinomycetota</taxon>
        <taxon>Actinomycetes</taxon>
        <taxon>Streptosporangiales</taxon>
        <taxon>Streptosporangiaceae</taxon>
        <taxon>Nonomuraea</taxon>
    </lineage>
</organism>
<proteinExistence type="predicted"/>
<sequence>MNRLFGKVSDAMLGLLVPRKEAHALPATWIGCCDFCVCLYRYDDGHTSCLRCSCQMCG</sequence>
<comment type="caution">
    <text evidence="1">The sequence shown here is derived from an EMBL/GenBank/DDBJ whole genome shotgun (WGS) entry which is preliminary data.</text>
</comment>
<gene>
    <name evidence="1" type="ORF">HD596_012115</name>
</gene>
<protein>
    <submittedName>
        <fullName evidence="1">Uncharacterized protein</fullName>
    </submittedName>
</protein>
<dbReference type="Proteomes" id="UP000579153">
    <property type="component" value="Unassembled WGS sequence"/>
</dbReference>
<evidence type="ECO:0000313" key="2">
    <source>
        <dbReference type="Proteomes" id="UP000579153"/>
    </source>
</evidence>
<evidence type="ECO:0000313" key="1">
    <source>
        <dbReference type="EMBL" id="MBB5785359.1"/>
    </source>
</evidence>
<dbReference type="PROSITE" id="PS51257">
    <property type="entry name" value="PROKAR_LIPOPROTEIN"/>
    <property type="match status" value="1"/>
</dbReference>
<dbReference type="EMBL" id="JACHMB010000001">
    <property type="protein sequence ID" value="MBB5785359.1"/>
    <property type="molecule type" value="Genomic_DNA"/>
</dbReference>
<keyword evidence="2" id="KW-1185">Reference proteome</keyword>
<dbReference type="RefSeq" id="WP_185078143.1">
    <property type="nucleotide sequence ID" value="NZ_CBDRAU010000002.1"/>
</dbReference>
<name>A0A7W9GK63_9ACTN</name>
<accession>A0A7W9GK63</accession>